<dbReference type="GO" id="GO:0046872">
    <property type="term" value="F:metal ion binding"/>
    <property type="evidence" value="ECO:0007669"/>
    <property type="project" value="InterPro"/>
</dbReference>
<evidence type="ECO:0000313" key="3">
    <source>
        <dbReference type="EMBL" id="KHF24791.1"/>
    </source>
</evidence>
<dbReference type="GO" id="GO:0016881">
    <property type="term" value="F:acid-amino acid ligase activity"/>
    <property type="evidence" value="ECO:0007669"/>
    <property type="project" value="InterPro"/>
</dbReference>
<evidence type="ECO:0000259" key="2">
    <source>
        <dbReference type="PROSITE" id="PS50975"/>
    </source>
</evidence>
<dbReference type="Gene3D" id="3.40.1190.10">
    <property type="entry name" value="Mur-like, catalytic domain"/>
    <property type="match status" value="1"/>
</dbReference>
<dbReference type="AlphaFoldDB" id="A0A0B0HBH2"/>
<organism evidence="3 4">
    <name type="scientific">Solemya velum gill symbiont</name>
    <dbReference type="NCBI Taxonomy" id="2340"/>
    <lineage>
        <taxon>Bacteria</taxon>
        <taxon>Pseudomonadati</taxon>
        <taxon>Pseudomonadota</taxon>
        <taxon>Gammaproteobacteria</taxon>
        <taxon>sulfur-oxidizing symbionts</taxon>
    </lineage>
</organism>
<name>A0A0B0HBH2_SOVGS</name>
<dbReference type="GO" id="GO:0005524">
    <property type="term" value="F:ATP binding"/>
    <property type="evidence" value="ECO:0007669"/>
    <property type="project" value="UniProtKB-UniRule"/>
</dbReference>
<evidence type="ECO:0000256" key="1">
    <source>
        <dbReference type="PROSITE-ProRule" id="PRU00409"/>
    </source>
</evidence>
<dbReference type="SUPFAM" id="SSF53623">
    <property type="entry name" value="MurD-like peptide ligases, catalytic domain"/>
    <property type="match status" value="1"/>
</dbReference>
<dbReference type="STRING" id="2340.JV46_03200"/>
<dbReference type="Pfam" id="PF08245">
    <property type="entry name" value="Mur_ligase_M"/>
    <property type="match status" value="1"/>
</dbReference>
<dbReference type="PANTHER" id="PTHR23135:SF18">
    <property type="entry name" value="CYANOPHYCIN SYNTHETASE"/>
    <property type="match status" value="1"/>
</dbReference>
<dbReference type="InterPro" id="IPR011761">
    <property type="entry name" value="ATP-grasp"/>
</dbReference>
<evidence type="ECO:0000313" key="4">
    <source>
        <dbReference type="Proteomes" id="UP000030856"/>
    </source>
</evidence>
<dbReference type="eggNOG" id="COG0769">
    <property type="taxonomic scope" value="Bacteria"/>
</dbReference>
<dbReference type="OrthoDB" id="9803907at2"/>
<keyword evidence="4" id="KW-1185">Reference proteome</keyword>
<dbReference type="InterPro" id="IPR036565">
    <property type="entry name" value="Mur-like_cat_sf"/>
</dbReference>
<reference evidence="3 4" key="1">
    <citation type="journal article" date="2014" name="BMC Genomics">
        <title>The genome of the intracellular bacterium of the coastal bivalve, Solemya velum: a blueprint for thriving in and out of symbiosis.</title>
        <authorList>
            <person name="Dmytrenko O."/>
            <person name="Russell S.L."/>
            <person name="Loo W.T."/>
            <person name="Fontanez K.M."/>
            <person name="Liao L."/>
            <person name="Roeselers G."/>
            <person name="Sharma R."/>
            <person name="Stewart F.J."/>
            <person name="Newton I.L."/>
            <person name="Woyke T."/>
            <person name="Wu D."/>
            <person name="Lang J.M."/>
            <person name="Eisen J.A."/>
            <person name="Cavanaugh C.M."/>
        </authorList>
    </citation>
    <scope>NUCLEOTIDE SEQUENCE [LARGE SCALE GENOMIC DNA]</scope>
    <source>
        <strain evidence="3 4">WH</strain>
    </source>
</reference>
<comment type="caution">
    <text evidence="3">The sequence shown here is derived from an EMBL/GenBank/DDBJ whole genome shotgun (WGS) entry which is preliminary data.</text>
</comment>
<proteinExistence type="predicted"/>
<dbReference type="InterPro" id="IPR013651">
    <property type="entry name" value="ATP-grasp_RimK-type"/>
</dbReference>
<dbReference type="CDD" id="cd01983">
    <property type="entry name" value="SIMIBI"/>
    <property type="match status" value="1"/>
</dbReference>
<dbReference type="Pfam" id="PF08443">
    <property type="entry name" value="RimK"/>
    <property type="match status" value="1"/>
</dbReference>
<dbReference type="SUPFAM" id="SSF56059">
    <property type="entry name" value="Glutathione synthetase ATP-binding domain-like"/>
    <property type="match status" value="1"/>
</dbReference>
<dbReference type="PATRIC" id="fig|2340.3.peg.1428"/>
<dbReference type="PANTHER" id="PTHR23135">
    <property type="entry name" value="MUR LIGASE FAMILY MEMBER"/>
    <property type="match status" value="1"/>
</dbReference>
<protein>
    <submittedName>
        <fullName evidence="3">UDP-N-acetylmuramyl tripeptide synthase</fullName>
    </submittedName>
</protein>
<dbReference type="Proteomes" id="UP000030856">
    <property type="component" value="Unassembled WGS sequence"/>
</dbReference>
<dbReference type="eggNOG" id="COG0189">
    <property type="taxonomic scope" value="Bacteria"/>
</dbReference>
<feature type="domain" description="ATP-grasp" evidence="2">
    <location>
        <begin position="228"/>
        <end position="309"/>
    </location>
</feature>
<accession>A0A0B0HBH2</accession>
<keyword evidence="1" id="KW-0067">ATP-binding</keyword>
<keyword evidence="1" id="KW-0547">Nucleotide-binding</keyword>
<dbReference type="PROSITE" id="PS50975">
    <property type="entry name" value="ATP_GRASP"/>
    <property type="match status" value="1"/>
</dbReference>
<dbReference type="Gene3D" id="3.30.470.20">
    <property type="entry name" value="ATP-grasp fold, B domain"/>
    <property type="match status" value="1"/>
</dbReference>
<dbReference type="EMBL" id="JRAA01000002">
    <property type="protein sequence ID" value="KHF24791.1"/>
    <property type="molecule type" value="Genomic_DNA"/>
</dbReference>
<gene>
    <name evidence="3" type="ORF">JV46_03200</name>
</gene>
<dbReference type="InterPro" id="IPR013221">
    <property type="entry name" value="Mur_ligase_cen"/>
</dbReference>
<sequence>MFTFDTAQYYRGPNLYSSNSGILLSISDDETTTLFDWKPDREEAAYLIEFLGKSIPFSADTQLLSSPETLCEARLPLVALFSSIASLCVRDYCLQPAPVQLFGRKNNRISLFLACDHAAIGSSACEFSLALVNAIPALDRRKQDQMGSHFKKGFQKARSLAGNHALDHSTRILVRAAIQQGIPHYRMTGKGEIVQLGQGVFRKRISGVLTDDTSGVVTRLQENKPLAMQILTRNKLPVAGVQAAPSIEQAKKIAREMGFPLVVRPNAEIVGKGVTLNINSQGELDSALETAASFGHGLLVERYIQGSDYRLLVVNGSLVAATMSEKPVDVTDEIHPHNSRLAERATRILGMDVAEIIFQSPDISCSWREVPGAITGVNSNPELQSHLAANPKRELAGPMIRKMFPENSDGRIPTVGITGSVGKTTTSRMVADILSQSGKNVALSTTLGAWIGDEQVMQGDLAGGGVASLLMQDSAVEAGVFELARGGLVKYGMIIDAVDVGVMLNVHDNHLGLNGIHTREELSRVKRQVVQNARKLAVLNADDPLCLAARESITAPRTSLVSMVSDNRELLAHQRNGGMVAYLSSDASEPELHLWEGSKQIGQLSCRDIPDSWEGRNRPALINALFAMAAAHGVGVDFDTIQEALSGFKSTMKNNPGRNNYFQDLPYSLVVCQADSSYSMREAAEFAGQMDIPGQKHLLLCAVGDRPDAFIRDKARAIAGLFSSYVCTNYCELRGERQPEDVPMLIATELKACGVPEEQIQVVPSSEDAMKLAYDSLNDDDLLVDTTFSSVHFDEWLEQRGFEWLRL</sequence>